<organism evidence="1 2">
    <name type="scientific">Nibribacter koreensis</name>
    <dbReference type="NCBI Taxonomy" id="1084519"/>
    <lineage>
        <taxon>Bacteria</taxon>
        <taxon>Pseudomonadati</taxon>
        <taxon>Bacteroidota</taxon>
        <taxon>Cytophagia</taxon>
        <taxon>Cytophagales</taxon>
        <taxon>Hymenobacteraceae</taxon>
        <taxon>Nibribacter</taxon>
    </lineage>
</organism>
<protein>
    <submittedName>
        <fullName evidence="1">Uncharacterized protein</fullName>
    </submittedName>
</protein>
<evidence type="ECO:0000313" key="1">
    <source>
        <dbReference type="EMBL" id="GAA4314444.1"/>
    </source>
</evidence>
<dbReference type="EMBL" id="BAABGX010000003">
    <property type="protein sequence ID" value="GAA4314444.1"/>
    <property type="molecule type" value="Genomic_DNA"/>
</dbReference>
<sequence length="464" mass="52905">MPRSSSDYSHSVLPLLDSALLVITKNREVEIGKNEILLTKYNHILKPIWETKAPQPNGSKLIFKENEKGRAYLLFKTSISDTKLLLYQIDTYTGSFILSEHFLHSPYATVREMKVLGGQVFLSALDKEGLSMLHLNPKESEIRILPAVKGKAKNLGEFRVDTLNKTLELSVLETKGTNTRLLTRFVSAQGDMLGGYYLQPKELPTPNQLLRPARLTPGPTSQKLFLGSYSYDVDEFAQGLYSINLQGEMKYYDFGKLSHFYEYRSSLATSLRMKARALRKEAKGNAPIKQYRMFFHHVLPHPQGYALIGELFEPITEVEYGRSETSIRSGFKQLSVHAFVCVFDANGTLLWDNSFKLTHNKKLVSTYAWDNSPIIHKAISPEGDVIMAYMKDSEIFYKVLQAKSSSSDRIPIQLPKATDKRMTSSQEDIQHWYGTNFITYGFQRISSKQEPSRTVFYLQQVAFK</sequence>
<name>A0ABP8FZT3_9BACT</name>
<proteinExistence type="predicted"/>
<evidence type="ECO:0000313" key="2">
    <source>
        <dbReference type="Proteomes" id="UP001501844"/>
    </source>
</evidence>
<dbReference type="Proteomes" id="UP001501844">
    <property type="component" value="Unassembled WGS sequence"/>
</dbReference>
<reference evidence="2" key="1">
    <citation type="journal article" date="2019" name="Int. J. Syst. Evol. Microbiol.">
        <title>The Global Catalogue of Microorganisms (GCM) 10K type strain sequencing project: providing services to taxonomists for standard genome sequencing and annotation.</title>
        <authorList>
            <consortium name="The Broad Institute Genomics Platform"/>
            <consortium name="The Broad Institute Genome Sequencing Center for Infectious Disease"/>
            <person name="Wu L."/>
            <person name="Ma J."/>
        </authorList>
    </citation>
    <scope>NUCLEOTIDE SEQUENCE [LARGE SCALE GENOMIC DNA]</scope>
    <source>
        <strain evidence="2">JCM 17917</strain>
    </source>
</reference>
<keyword evidence="2" id="KW-1185">Reference proteome</keyword>
<gene>
    <name evidence="1" type="ORF">GCM10023183_34640</name>
</gene>
<comment type="caution">
    <text evidence="1">The sequence shown here is derived from an EMBL/GenBank/DDBJ whole genome shotgun (WGS) entry which is preliminary data.</text>
</comment>
<accession>A0ABP8FZT3</accession>